<dbReference type="PANTHER" id="PTHR48034">
    <property type="entry name" value="TRANSFORMER-2 SEX-DETERMINING PROTEIN-RELATED"/>
    <property type="match status" value="1"/>
</dbReference>
<protein>
    <recommendedName>
        <fullName evidence="3">RRM domain-containing protein</fullName>
    </recommendedName>
</protein>
<evidence type="ECO:0000256" key="1">
    <source>
        <dbReference type="PROSITE-ProRule" id="PRU00176"/>
    </source>
</evidence>
<dbReference type="InterPro" id="IPR012677">
    <property type="entry name" value="Nucleotide-bd_a/b_plait_sf"/>
</dbReference>
<dbReference type="OMA" id="GIRYEND"/>
<dbReference type="InterPro" id="IPR035979">
    <property type="entry name" value="RBD_domain_sf"/>
</dbReference>
<evidence type="ECO:0000259" key="3">
    <source>
        <dbReference type="PROSITE" id="PS50102"/>
    </source>
</evidence>
<evidence type="ECO:0000256" key="2">
    <source>
        <dbReference type="SAM" id="MobiDB-lite"/>
    </source>
</evidence>
<feature type="compositionally biased region" description="Basic residues" evidence="2">
    <location>
        <begin position="198"/>
        <end position="279"/>
    </location>
</feature>
<evidence type="ECO:0000313" key="5">
    <source>
        <dbReference type="Proteomes" id="UP001149090"/>
    </source>
</evidence>
<feature type="compositionally biased region" description="Basic and acidic residues" evidence="2">
    <location>
        <begin position="172"/>
        <end position="189"/>
    </location>
</feature>
<comment type="caution">
    <text evidence="4">The sequence shown here is derived from an EMBL/GenBank/DDBJ whole genome shotgun (WGS) entry which is preliminary data.</text>
</comment>
<reference evidence="4" key="1">
    <citation type="submission" date="2022-10" db="EMBL/GenBank/DDBJ databases">
        <title>Novel sulphate-reducing endosymbionts in the free-living metamonad Anaeramoeba.</title>
        <authorList>
            <person name="Jerlstrom-Hultqvist J."/>
            <person name="Cepicka I."/>
            <person name="Gallot-Lavallee L."/>
            <person name="Salas-Leiva D."/>
            <person name="Curtis B.A."/>
            <person name="Zahonova K."/>
            <person name="Pipaliya S."/>
            <person name="Dacks J."/>
            <person name="Roger A.J."/>
        </authorList>
    </citation>
    <scope>NUCLEOTIDE SEQUENCE</scope>
    <source>
        <strain evidence="4">BMAN</strain>
    </source>
</reference>
<dbReference type="SMART" id="SM00360">
    <property type="entry name" value="RRM"/>
    <property type="match status" value="1"/>
</dbReference>
<keyword evidence="1" id="KW-0694">RNA-binding</keyword>
<dbReference type="Pfam" id="PF00076">
    <property type="entry name" value="RRM_1"/>
    <property type="match status" value="1"/>
</dbReference>
<dbReference type="OrthoDB" id="6159137at2759"/>
<accession>A0A9Q0LML3</accession>
<dbReference type="InterPro" id="IPR000504">
    <property type="entry name" value="RRM_dom"/>
</dbReference>
<name>A0A9Q0LML3_ANAIG</name>
<dbReference type="GO" id="GO:0003723">
    <property type="term" value="F:RNA binding"/>
    <property type="evidence" value="ECO:0007669"/>
    <property type="project" value="UniProtKB-UniRule"/>
</dbReference>
<dbReference type="InterPro" id="IPR050441">
    <property type="entry name" value="RBM"/>
</dbReference>
<gene>
    <name evidence="4" type="ORF">M0811_07162</name>
</gene>
<dbReference type="Gene3D" id="3.30.70.330">
    <property type="match status" value="1"/>
</dbReference>
<dbReference type="AlphaFoldDB" id="A0A9Q0LML3"/>
<evidence type="ECO:0000313" key="4">
    <source>
        <dbReference type="EMBL" id="KAJ5075592.1"/>
    </source>
</evidence>
<dbReference type="SUPFAM" id="SSF54928">
    <property type="entry name" value="RNA-binding domain, RBD"/>
    <property type="match status" value="1"/>
</dbReference>
<sequence length="279" mass="33507">MTTENQKLIDDRDLSPLNSSRIQDYSPKWKNREEKFKPRSRSPIRGRSPLKDHSPLRDHSPVTDPSPYHKLTFDVENDGTTLYVSGLRSDSRTTDLHHLFSKYGKVENVSLVSDPRSRTSRGFAFITMTDNETADLCIQKLNQSEFEEKIIRVEKSRRNCARKPTPGQYLGKDQDRRQRRGYYQDKPRYLDSGYHPYERRRGRSSHRRYHSRSRSRSNSRDRHYHSSHSRRSRSPYRKRSRSPYYRRRSRHSRSPYHSRHSPYSRSRRKDHSFSPHRRD</sequence>
<proteinExistence type="predicted"/>
<dbReference type="Proteomes" id="UP001149090">
    <property type="component" value="Unassembled WGS sequence"/>
</dbReference>
<feature type="region of interest" description="Disordered" evidence="2">
    <location>
        <begin position="1"/>
        <end position="69"/>
    </location>
</feature>
<organism evidence="4 5">
    <name type="scientific">Anaeramoeba ignava</name>
    <name type="common">Anaerobic marine amoeba</name>
    <dbReference type="NCBI Taxonomy" id="1746090"/>
    <lineage>
        <taxon>Eukaryota</taxon>
        <taxon>Metamonada</taxon>
        <taxon>Anaeramoebidae</taxon>
        <taxon>Anaeramoeba</taxon>
    </lineage>
</organism>
<feature type="region of interest" description="Disordered" evidence="2">
    <location>
        <begin position="157"/>
        <end position="279"/>
    </location>
</feature>
<dbReference type="EMBL" id="JAPDFW010000064">
    <property type="protein sequence ID" value="KAJ5075592.1"/>
    <property type="molecule type" value="Genomic_DNA"/>
</dbReference>
<keyword evidence="5" id="KW-1185">Reference proteome</keyword>
<feature type="domain" description="RRM" evidence="3">
    <location>
        <begin position="80"/>
        <end position="158"/>
    </location>
</feature>
<feature type="compositionally biased region" description="Basic and acidic residues" evidence="2">
    <location>
        <begin position="49"/>
        <end position="61"/>
    </location>
</feature>
<dbReference type="PROSITE" id="PS50102">
    <property type="entry name" value="RRM"/>
    <property type="match status" value="1"/>
</dbReference>